<dbReference type="Gene3D" id="3.30.200.20">
    <property type="entry name" value="Phosphorylase Kinase, domain 1"/>
    <property type="match status" value="1"/>
</dbReference>
<dbReference type="PANTHER" id="PTHR24356">
    <property type="entry name" value="SERINE/THREONINE-PROTEIN KINASE"/>
    <property type="match status" value="1"/>
</dbReference>
<evidence type="ECO:0000259" key="12">
    <source>
        <dbReference type="PROSITE" id="PS50011"/>
    </source>
</evidence>
<dbReference type="CDD" id="cd10568">
    <property type="entry name" value="SWIB_like"/>
    <property type="match status" value="1"/>
</dbReference>
<feature type="region of interest" description="Disordered" evidence="11">
    <location>
        <begin position="856"/>
        <end position="934"/>
    </location>
</feature>
<evidence type="ECO:0000313" key="15">
    <source>
        <dbReference type="EMBL" id="PWI67253.1"/>
    </source>
</evidence>
<accession>A0A2U3DYC7</accession>
<feature type="compositionally biased region" description="Polar residues" evidence="11">
    <location>
        <begin position="657"/>
        <end position="690"/>
    </location>
</feature>
<dbReference type="SUPFAM" id="SSF47592">
    <property type="entry name" value="SWIB/MDM2 domain"/>
    <property type="match status" value="1"/>
</dbReference>
<proteinExistence type="inferred from homology"/>
<evidence type="ECO:0000256" key="9">
    <source>
        <dbReference type="ARBA" id="ARBA00048679"/>
    </source>
</evidence>
<dbReference type="InterPro" id="IPR003121">
    <property type="entry name" value="SWIB_MDM2_domain"/>
</dbReference>
<dbReference type="SMART" id="SM00151">
    <property type="entry name" value="SWIB"/>
    <property type="match status" value="1"/>
</dbReference>
<dbReference type="GO" id="GO:0004674">
    <property type="term" value="F:protein serine/threonine kinase activity"/>
    <property type="evidence" value="ECO:0007669"/>
    <property type="project" value="UniProtKB-KW"/>
</dbReference>
<dbReference type="EC" id="2.7.11.1" evidence="2"/>
<reference evidence="14" key="3">
    <citation type="submission" date="2023-11" db="EMBL/GenBank/DDBJ databases">
        <authorList>
            <person name="Beijen E."/>
            <person name="Ohm R.A."/>
        </authorList>
    </citation>
    <scope>NUCLEOTIDE SEQUENCE</scope>
    <source>
        <strain evidence="14">CBS 150709</strain>
    </source>
</reference>
<keyword evidence="17" id="KW-1185">Reference proteome</keyword>
<keyword evidence="7 10" id="KW-0067">ATP-binding</keyword>
<dbReference type="FunFam" id="1.10.510.10:FF:000163">
    <property type="entry name" value="3-phosphoinositide-dependent protein kinase 1"/>
    <property type="match status" value="1"/>
</dbReference>
<dbReference type="EMBL" id="LCWV01000019">
    <property type="protein sequence ID" value="PWI67253.1"/>
    <property type="molecule type" value="Genomic_DNA"/>
</dbReference>
<dbReference type="InterPro" id="IPR000719">
    <property type="entry name" value="Prot_kinase_dom"/>
</dbReference>
<keyword evidence="6" id="KW-0418">Kinase</keyword>
<keyword evidence="5 10" id="KW-0547">Nucleotide-binding</keyword>
<dbReference type="PROSITE" id="PS00108">
    <property type="entry name" value="PROTEIN_KINASE_ST"/>
    <property type="match status" value="1"/>
</dbReference>
<gene>
    <name evidence="15" type="ORF">PCL_03021</name>
    <name evidence="14" type="ORF">Purlil1_459</name>
</gene>
<feature type="compositionally biased region" description="Polar residues" evidence="11">
    <location>
        <begin position="1205"/>
        <end position="1216"/>
    </location>
</feature>
<feature type="region of interest" description="Disordered" evidence="11">
    <location>
        <begin position="97"/>
        <end position="159"/>
    </location>
</feature>
<dbReference type="PROSITE" id="PS51925">
    <property type="entry name" value="SWIB_MDM2"/>
    <property type="match status" value="1"/>
</dbReference>
<reference evidence="14 17" key="4">
    <citation type="journal article" date="2024" name="Microbiol. Resour. Announc.">
        <title>Genome annotations for the ascomycete fungi Trichoderma harzianum, Trichoderma aggressivum, and Purpureocillium lilacinum.</title>
        <authorList>
            <person name="Beijen E.P.W."/>
            <person name="Ohm R.A."/>
        </authorList>
    </citation>
    <scope>NUCLEOTIDE SEQUENCE [LARGE SCALE GENOMIC DNA]</scope>
    <source>
        <strain evidence="14 17">CBS 150709</strain>
    </source>
</reference>
<feature type="region of interest" description="Disordered" evidence="11">
    <location>
        <begin position="657"/>
        <end position="696"/>
    </location>
</feature>
<dbReference type="InterPro" id="IPR008271">
    <property type="entry name" value="Ser/Thr_kinase_AS"/>
</dbReference>
<protein>
    <recommendedName>
        <fullName evidence="2">non-specific serine/threonine protein kinase</fullName>
        <ecNumber evidence="2">2.7.11.1</ecNumber>
    </recommendedName>
</protein>
<dbReference type="CDD" id="cd05581">
    <property type="entry name" value="STKc_PDK1"/>
    <property type="match status" value="1"/>
</dbReference>
<keyword evidence="3" id="KW-0723">Serine/threonine-protein kinase</keyword>
<feature type="compositionally biased region" description="Polar residues" evidence="11">
    <location>
        <begin position="868"/>
        <end position="881"/>
    </location>
</feature>
<evidence type="ECO:0000256" key="5">
    <source>
        <dbReference type="ARBA" id="ARBA00022741"/>
    </source>
</evidence>
<feature type="compositionally biased region" description="Polar residues" evidence="11">
    <location>
        <begin position="978"/>
        <end position="1018"/>
    </location>
</feature>
<feature type="compositionally biased region" description="Low complexity" evidence="11">
    <location>
        <begin position="1038"/>
        <end position="1051"/>
    </location>
</feature>
<feature type="region of interest" description="Disordered" evidence="11">
    <location>
        <begin position="1197"/>
        <end position="1223"/>
    </location>
</feature>
<feature type="binding site" evidence="10">
    <location>
        <position position="379"/>
    </location>
    <ligand>
        <name>ATP</name>
        <dbReference type="ChEBI" id="CHEBI:30616"/>
    </ligand>
</feature>
<dbReference type="Gene3D" id="1.10.245.10">
    <property type="entry name" value="SWIB/MDM2 domain"/>
    <property type="match status" value="1"/>
</dbReference>
<dbReference type="InterPro" id="IPR036885">
    <property type="entry name" value="SWIB_MDM2_dom_sf"/>
</dbReference>
<comment type="catalytic activity">
    <reaction evidence="9">
        <text>L-seryl-[protein] + ATP = O-phospho-L-seryl-[protein] + ADP + H(+)</text>
        <dbReference type="Rhea" id="RHEA:17989"/>
        <dbReference type="Rhea" id="RHEA-COMP:9863"/>
        <dbReference type="Rhea" id="RHEA-COMP:11604"/>
        <dbReference type="ChEBI" id="CHEBI:15378"/>
        <dbReference type="ChEBI" id="CHEBI:29999"/>
        <dbReference type="ChEBI" id="CHEBI:30616"/>
        <dbReference type="ChEBI" id="CHEBI:83421"/>
        <dbReference type="ChEBI" id="CHEBI:456216"/>
        <dbReference type="EC" id="2.7.11.1"/>
    </reaction>
</comment>
<evidence type="ECO:0000313" key="16">
    <source>
        <dbReference type="Proteomes" id="UP000245956"/>
    </source>
</evidence>
<evidence type="ECO:0000256" key="4">
    <source>
        <dbReference type="ARBA" id="ARBA00022679"/>
    </source>
</evidence>
<feature type="compositionally biased region" description="Basic residues" evidence="11">
    <location>
        <begin position="113"/>
        <end position="122"/>
    </location>
</feature>
<comment type="caution">
    <text evidence="15">The sequence shown here is derived from an EMBL/GenBank/DDBJ whole genome shotgun (WGS) entry which is preliminary data.</text>
</comment>
<dbReference type="Proteomes" id="UP000245956">
    <property type="component" value="Unassembled WGS sequence"/>
</dbReference>
<dbReference type="InterPro" id="IPR011009">
    <property type="entry name" value="Kinase-like_dom_sf"/>
</dbReference>
<dbReference type="SUPFAM" id="SSF56112">
    <property type="entry name" value="Protein kinase-like (PK-like)"/>
    <property type="match status" value="1"/>
</dbReference>
<feature type="domain" description="Protein kinase" evidence="12">
    <location>
        <begin position="350"/>
        <end position="626"/>
    </location>
</feature>
<sequence>MCQSSWQYPPCQGGGGTCRVADSPARCLRGVGSTRSNRIDTLAKVVYRTAGFPGVRAILEVPVPLGQAGPGWIPQSLTGPPPSQSVAPSLRRATPVFPHVSSSPTQDVVSPRKSCRRRRRRRPVDVSLHHNVGPFLTARSLEARGRPPSRPLEHTTMNGDLSLSQALGGLRIANPDDAAEASISPPPADADPHTIPQPGVDHGSSSSATHTHPDAPDSRRPRSSFYDNLAATTDLPVTARPNREHSQRGAQRPSQLAHHAIGAPDERASSVPLRLSSRGVVSAGGAMGGSSGTYSAASNSVDVAPFAGDSSVPATTEEWKDRGAAVGVRRELDSNGRPVARQVKKGVRDFSFGRVLGEGSYSTVYLATDRQTLKEYAIKVLEKRHIIKEKKIKYVNIEKNTLNRLTEHPGIVRLYYTFQDETSLYYVLDLCNGGELLGVLKKTGTFDVDCVRFYGAQILDAIDYMHSRGVIHRDLKPENVLLDSQMHVKITDFGTAKLLRDPRDPRDGASNDRGLPDTERRDGEDDARAASFVGTAEYVSPELLTHKNACKASDLWAFGCIIYQLLAGRPPFKAGSEYLTFQKIVNLEYEFPPGFPPSARDLVERCLVLDPARRLTIEHIKNHEFFTGQQFGKSLWRAKAPRLRPYVPPAQEPNIIQLNGYSSGSAPAPGNTPTSRPQLHTQGNTPSGAQRPSRIITELPPPTQLDIEWSPVLTKNNERILKLGDLMVIQTPLSHGSHGKGSEEGHKKLSRFFGGSTTKKRQRLVMITSSGRIVLAPAGGEEKRTKHELSLLSADCTWRSQQDAKGQLVWCVDTNGQHYTFEETKASVNAEGGGSTAEDWIECLERARDLAMSQNATAHGDDNPFSELPTTASSPASTLGSRANLADGYGPSERNTRGHLRKNHGGHDDVGAKRNRFSKRQSRNGLGYHASEGRAARPRLCRDFAAPASAPAPGKYLRQQTRSRPFQRDPLTSGLRHATNQPPSPGSYNAKSFTMQPQYRNFAQQQVPQRSPHAQNQRRGGIGPMMSSGPHPSAPLSQAQMAQQQQAQAHANELAKRRSRKPTDKNMPDGVEDSIVDPESVQRYKDLRELERLLDATTTRKRLDISESVNRSHGKVRALASFHLSCSLFMSRAALTLGAIAGAQLKKTLRIWITNSVEDQVWQGNGLNVDAFDFTPNMEASYRVKVEGRLLHDNDENEEGRAAQESDSTAQGSTVQMDHDSDTKKLDGATAKEAKHRFSHFFKAITVDFDRSRFRNGAEQTVEWKKPESGPKSQAAGASSAVTDFDELTFKRNGDENTNITINLFRQEFPERFLLSPELAEVVDMSEATQQEAVMALWEYIRFWGLQEDEEKRNFRCDEPLKKVVGRGDVGYIPMLNEYVTQHVRPLPPISLPYTIRVDEDFHRDPQPTVYDVQVLVDDPLRTELQPLINNAKYASMLKDVSTLDEQLAKLIQNISESKAKHSFFTSLSDDPASFVRNWLSSQNRDLEIIMGEASRVAGEGAQGDEWRRGGPESVWATPNARESVNVLLARQR</sequence>
<keyword evidence="4" id="KW-0808">Transferase</keyword>
<dbReference type="InterPro" id="IPR050236">
    <property type="entry name" value="Ser_Thr_kinase_AGC"/>
</dbReference>
<feature type="region of interest" description="Disordered" evidence="11">
    <location>
        <begin position="177"/>
        <end position="259"/>
    </location>
</feature>
<dbReference type="Gene3D" id="1.10.510.10">
    <property type="entry name" value="Transferase(Phosphotransferase) domain 1"/>
    <property type="match status" value="1"/>
</dbReference>
<evidence type="ECO:0000313" key="17">
    <source>
        <dbReference type="Proteomes" id="UP001287286"/>
    </source>
</evidence>
<evidence type="ECO:0000256" key="3">
    <source>
        <dbReference type="ARBA" id="ARBA00022527"/>
    </source>
</evidence>
<evidence type="ECO:0000256" key="7">
    <source>
        <dbReference type="ARBA" id="ARBA00022840"/>
    </source>
</evidence>
<feature type="domain" description="DM2" evidence="13">
    <location>
        <begin position="1308"/>
        <end position="1386"/>
    </location>
</feature>
<dbReference type="FunFam" id="3.30.200.20:FF:000128">
    <property type="entry name" value="Serine/threonine-protein kinase ksg1"/>
    <property type="match status" value="1"/>
</dbReference>
<feature type="compositionally biased region" description="Basic residues" evidence="11">
    <location>
        <begin position="913"/>
        <end position="922"/>
    </location>
</feature>
<dbReference type="Pfam" id="PF02201">
    <property type="entry name" value="SWIB"/>
    <property type="match status" value="1"/>
</dbReference>
<comment type="similarity">
    <text evidence="1">Belongs to the protein kinase superfamily. AGC Ser/Thr protein kinase family. PDPK1 subfamily.</text>
</comment>
<dbReference type="InterPro" id="IPR017441">
    <property type="entry name" value="Protein_kinase_ATP_BS"/>
</dbReference>
<feature type="region of interest" description="Disordered" evidence="11">
    <location>
        <begin position="946"/>
        <end position="1078"/>
    </location>
</feature>
<comment type="catalytic activity">
    <reaction evidence="8">
        <text>L-threonyl-[protein] + ATP = O-phospho-L-threonyl-[protein] + ADP + H(+)</text>
        <dbReference type="Rhea" id="RHEA:46608"/>
        <dbReference type="Rhea" id="RHEA-COMP:11060"/>
        <dbReference type="Rhea" id="RHEA-COMP:11605"/>
        <dbReference type="ChEBI" id="CHEBI:15378"/>
        <dbReference type="ChEBI" id="CHEBI:30013"/>
        <dbReference type="ChEBI" id="CHEBI:30616"/>
        <dbReference type="ChEBI" id="CHEBI:61977"/>
        <dbReference type="ChEBI" id="CHEBI:456216"/>
        <dbReference type="EC" id="2.7.11.1"/>
    </reaction>
</comment>
<evidence type="ECO:0000256" key="11">
    <source>
        <dbReference type="SAM" id="MobiDB-lite"/>
    </source>
</evidence>
<dbReference type="Proteomes" id="UP001287286">
    <property type="component" value="Unassembled WGS sequence"/>
</dbReference>
<dbReference type="GO" id="GO:0035556">
    <property type="term" value="P:intracellular signal transduction"/>
    <property type="evidence" value="ECO:0007669"/>
    <property type="project" value="TreeGrafter"/>
</dbReference>
<evidence type="ECO:0000313" key="14">
    <source>
        <dbReference type="EMBL" id="KAK4094763.1"/>
    </source>
</evidence>
<dbReference type="GO" id="GO:0005524">
    <property type="term" value="F:ATP binding"/>
    <property type="evidence" value="ECO:0007669"/>
    <property type="project" value="UniProtKB-UniRule"/>
</dbReference>
<dbReference type="PROSITE" id="PS50011">
    <property type="entry name" value="PROTEIN_KINASE_DOM"/>
    <property type="match status" value="1"/>
</dbReference>
<dbReference type="InterPro" id="IPR019835">
    <property type="entry name" value="SWIB_domain"/>
</dbReference>
<dbReference type="PANTHER" id="PTHR24356:SF163">
    <property type="entry name" value="3-PHOSPHOINOSITIDE-DEPENDENT PROTEIN KINASE 1-RELATED"/>
    <property type="match status" value="1"/>
</dbReference>
<evidence type="ECO:0000256" key="1">
    <source>
        <dbReference type="ARBA" id="ARBA00010006"/>
    </source>
</evidence>
<organism evidence="15 16">
    <name type="scientific">Purpureocillium lilacinum</name>
    <name type="common">Paecilomyces lilacinus</name>
    <dbReference type="NCBI Taxonomy" id="33203"/>
    <lineage>
        <taxon>Eukaryota</taxon>
        <taxon>Fungi</taxon>
        <taxon>Dikarya</taxon>
        <taxon>Ascomycota</taxon>
        <taxon>Pezizomycotina</taxon>
        <taxon>Sordariomycetes</taxon>
        <taxon>Hypocreomycetidae</taxon>
        <taxon>Hypocreales</taxon>
        <taxon>Ophiocordycipitaceae</taxon>
        <taxon>Purpureocillium</taxon>
    </lineage>
</organism>
<evidence type="ECO:0000256" key="2">
    <source>
        <dbReference type="ARBA" id="ARBA00012513"/>
    </source>
</evidence>
<evidence type="ECO:0000256" key="6">
    <source>
        <dbReference type="ARBA" id="ARBA00022777"/>
    </source>
</evidence>
<dbReference type="EMBL" id="JAWRVI010000002">
    <property type="protein sequence ID" value="KAK4094763.1"/>
    <property type="molecule type" value="Genomic_DNA"/>
</dbReference>
<dbReference type="InterPro" id="IPR039046">
    <property type="entry name" value="PDPK1"/>
</dbReference>
<name>A0A2U3DYC7_PURLI</name>
<feature type="region of interest" description="Disordered" evidence="11">
    <location>
        <begin position="498"/>
        <end position="526"/>
    </location>
</feature>
<dbReference type="PROSITE" id="PS00107">
    <property type="entry name" value="PROTEIN_KINASE_ATP"/>
    <property type="match status" value="1"/>
</dbReference>
<dbReference type="SMART" id="SM00220">
    <property type="entry name" value="S_TKc"/>
    <property type="match status" value="1"/>
</dbReference>
<evidence type="ECO:0000256" key="10">
    <source>
        <dbReference type="PROSITE-ProRule" id="PRU10141"/>
    </source>
</evidence>
<reference evidence="15 16" key="2">
    <citation type="journal article" date="2016" name="Front. Microbiol.">
        <title>Genome and transcriptome sequences reveal the specific parasitism of the nematophagous Purpureocillium lilacinum 36-1.</title>
        <authorList>
            <person name="Xie J."/>
            <person name="Li S."/>
            <person name="Mo C."/>
            <person name="Xiao X."/>
            <person name="Peng D."/>
            <person name="Wang G."/>
            <person name="Xiao Y."/>
        </authorList>
    </citation>
    <scope>NUCLEOTIDE SEQUENCE [LARGE SCALE GENOMIC DNA]</scope>
    <source>
        <strain evidence="15 16">36-1</strain>
    </source>
</reference>
<evidence type="ECO:0000259" key="13">
    <source>
        <dbReference type="PROSITE" id="PS51925"/>
    </source>
</evidence>
<feature type="region of interest" description="Disordered" evidence="11">
    <location>
        <begin position="1260"/>
        <end position="1280"/>
    </location>
</feature>
<feature type="compositionally biased region" description="Basic and acidic residues" evidence="11">
    <location>
        <begin position="1053"/>
        <end position="1067"/>
    </location>
</feature>
<evidence type="ECO:0000256" key="8">
    <source>
        <dbReference type="ARBA" id="ARBA00047899"/>
    </source>
</evidence>
<reference evidence="15" key="1">
    <citation type="submission" date="2015-05" db="EMBL/GenBank/DDBJ databases">
        <authorList>
            <person name="Wang D.B."/>
            <person name="Wang M."/>
        </authorList>
    </citation>
    <scope>NUCLEOTIDE SEQUENCE</scope>
    <source>
        <strain evidence="15">36-1</strain>
    </source>
</reference>
<dbReference type="Pfam" id="PF00069">
    <property type="entry name" value="Pkinase"/>
    <property type="match status" value="1"/>
</dbReference>
<feature type="compositionally biased region" description="Basic and acidic residues" evidence="11">
    <location>
        <begin position="211"/>
        <end position="220"/>
    </location>
</feature>